<dbReference type="Gene3D" id="1.10.10.10">
    <property type="entry name" value="Winged helix-like DNA-binding domain superfamily/Winged helix DNA-binding domain"/>
    <property type="match status" value="1"/>
</dbReference>
<evidence type="ECO:0000313" key="9">
    <source>
        <dbReference type="Proteomes" id="UP000279236"/>
    </source>
</evidence>
<dbReference type="STRING" id="105984.A0A427XCX2"/>
<dbReference type="Pfam" id="PF00888">
    <property type="entry name" value="Cullin"/>
    <property type="match status" value="1"/>
</dbReference>
<dbReference type="Pfam" id="PF26557">
    <property type="entry name" value="Cullin_AB"/>
    <property type="match status" value="1"/>
</dbReference>
<dbReference type="InterPro" id="IPR059120">
    <property type="entry name" value="Cullin-like_AB"/>
</dbReference>
<feature type="compositionally biased region" description="Low complexity" evidence="6">
    <location>
        <begin position="335"/>
        <end position="344"/>
    </location>
</feature>
<evidence type="ECO:0000313" key="8">
    <source>
        <dbReference type="EMBL" id="RSH76760.1"/>
    </source>
</evidence>
<dbReference type="PROSITE" id="PS01256">
    <property type="entry name" value="CULLIN_1"/>
    <property type="match status" value="1"/>
</dbReference>
<dbReference type="OrthoDB" id="27073at2759"/>
<dbReference type="PROSITE" id="PS50069">
    <property type="entry name" value="CULLIN_2"/>
    <property type="match status" value="1"/>
</dbReference>
<dbReference type="InterPro" id="IPR016159">
    <property type="entry name" value="Cullin_repeat-like_dom_sf"/>
</dbReference>
<dbReference type="GO" id="GO:0006511">
    <property type="term" value="P:ubiquitin-dependent protein catabolic process"/>
    <property type="evidence" value="ECO:0007669"/>
    <property type="project" value="InterPro"/>
</dbReference>
<dbReference type="InterPro" id="IPR016158">
    <property type="entry name" value="Cullin_homology"/>
</dbReference>
<dbReference type="InterPro" id="IPR001373">
    <property type="entry name" value="Cullin_N"/>
</dbReference>
<evidence type="ECO:0000256" key="4">
    <source>
        <dbReference type="PROSITE-ProRule" id="PRU00330"/>
    </source>
</evidence>
<dbReference type="InterPro" id="IPR019559">
    <property type="entry name" value="Cullin_neddylation_domain"/>
</dbReference>
<protein>
    <submittedName>
        <fullName evidence="8">Cullin-3</fullName>
    </submittedName>
</protein>
<reference evidence="8 9" key="1">
    <citation type="submission" date="2018-11" db="EMBL/GenBank/DDBJ databases">
        <title>Genome sequence of Apiotrichum porosum DSM 27194.</title>
        <authorList>
            <person name="Aliyu H."/>
            <person name="Gorte O."/>
            <person name="Ochsenreither K."/>
        </authorList>
    </citation>
    <scope>NUCLEOTIDE SEQUENCE [LARGE SCALE GENOMIC DNA]</scope>
    <source>
        <strain evidence="8 9">DSM 27194</strain>
    </source>
</reference>
<organism evidence="8 9">
    <name type="scientific">Apiotrichum porosum</name>
    <dbReference type="NCBI Taxonomy" id="105984"/>
    <lineage>
        <taxon>Eukaryota</taxon>
        <taxon>Fungi</taxon>
        <taxon>Dikarya</taxon>
        <taxon>Basidiomycota</taxon>
        <taxon>Agaricomycotina</taxon>
        <taxon>Tremellomycetes</taxon>
        <taxon>Trichosporonales</taxon>
        <taxon>Trichosporonaceae</taxon>
        <taxon>Apiotrichum</taxon>
    </lineage>
</organism>
<keyword evidence="2" id="KW-1017">Isopeptide bond</keyword>
<dbReference type="Gene3D" id="3.30.230.130">
    <property type="entry name" value="Cullin, Chain C, Domain 2"/>
    <property type="match status" value="1"/>
</dbReference>
<evidence type="ECO:0000256" key="2">
    <source>
        <dbReference type="ARBA" id="ARBA00022499"/>
    </source>
</evidence>
<dbReference type="PANTHER" id="PTHR11932">
    <property type="entry name" value="CULLIN"/>
    <property type="match status" value="1"/>
</dbReference>
<dbReference type="SUPFAM" id="SSF74788">
    <property type="entry name" value="Cullin repeat-like"/>
    <property type="match status" value="1"/>
</dbReference>
<dbReference type="InterPro" id="IPR036390">
    <property type="entry name" value="WH_DNA-bd_sf"/>
</dbReference>
<dbReference type="InterPro" id="IPR036388">
    <property type="entry name" value="WH-like_DNA-bd_sf"/>
</dbReference>
<dbReference type="Pfam" id="PF10557">
    <property type="entry name" value="Cullin_Nedd8"/>
    <property type="match status" value="1"/>
</dbReference>
<dbReference type="GO" id="GO:0031625">
    <property type="term" value="F:ubiquitin protein ligase binding"/>
    <property type="evidence" value="ECO:0007669"/>
    <property type="project" value="InterPro"/>
</dbReference>
<keyword evidence="3" id="KW-0832">Ubl conjugation</keyword>
<proteinExistence type="inferred from homology"/>
<evidence type="ECO:0000256" key="1">
    <source>
        <dbReference type="ARBA" id="ARBA00006019"/>
    </source>
</evidence>
<evidence type="ECO:0000256" key="6">
    <source>
        <dbReference type="SAM" id="MobiDB-lite"/>
    </source>
</evidence>
<evidence type="ECO:0000259" key="7">
    <source>
        <dbReference type="PROSITE" id="PS50069"/>
    </source>
</evidence>
<dbReference type="SUPFAM" id="SSF46785">
    <property type="entry name" value="Winged helix' DNA-binding domain"/>
    <property type="match status" value="1"/>
</dbReference>
<name>A0A427XCX2_9TREE</name>
<dbReference type="SUPFAM" id="SSF75632">
    <property type="entry name" value="Cullin homology domain"/>
    <property type="match status" value="1"/>
</dbReference>
<comment type="caution">
    <text evidence="8">The sequence shown here is derived from an EMBL/GenBank/DDBJ whole genome shotgun (WGS) entry which is preliminary data.</text>
</comment>
<dbReference type="AlphaFoldDB" id="A0A427XCX2"/>
<dbReference type="FunFam" id="1.10.10.10:FF:000014">
    <property type="entry name" value="Cullin 1"/>
    <property type="match status" value="1"/>
</dbReference>
<dbReference type="FunFam" id="1.20.1310.10:FF:000001">
    <property type="entry name" value="Cullin 3"/>
    <property type="match status" value="1"/>
</dbReference>
<dbReference type="RefSeq" id="XP_028471907.1">
    <property type="nucleotide sequence ID" value="XM_028620865.1"/>
</dbReference>
<dbReference type="Gene3D" id="1.20.1310.10">
    <property type="entry name" value="Cullin Repeats"/>
    <property type="match status" value="4"/>
</dbReference>
<dbReference type="SMART" id="SM00884">
    <property type="entry name" value="Cullin_Nedd8"/>
    <property type="match status" value="1"/>
</dbReference>
<dbReference type="InterPro" id="IPR016157">
    <property type="entry name" value="Cullin_CS"/>
</dbReference>
<dbReference type="FunFam" id="1.20.1310.10:FF:000002">
    <property type="entry name" value="cullin-3 isoform X1"/>
    <property type="match status" value="1"/>
</dbReference>
<dbReference type="InterPro" id="IPR036317">
    <property type="entry name" value="Cullin_homology_sf"/>
</dbReference>
<evidence type="ECO:0000256" key="3">
    <source>
        <dbReference type="ARBA" id="ARBA00022843"/>
    </source>
</evidence>
<comment type="similarity">
    <text evidence="1 4 5">Belongs to the cullin family.</text>
</comment>
<accession>A0A427XCX2</accession>
<dbReference type="InterPro" id="IPR045093">
    <property type="entry name" value="Cullin"/>
</dbReference>
<dbReference type="SMART" id="SM00182">
    <property type="entry name" value="CULLIN"/>
    <property type="match status" value="1"/>
</dbReference>
<evidence type="ECO:0000256" key="5">
    <source>
        <dbReference type="RuleBase" id="RU003829"/>
    </source>
</evidence>
<gene>
    <name evidence="8" type="primary">CUL3</name>
    <name evidence="8" type="ORF">EHS24_005338</name>
</gene>
<feature type="region of interest" description="Disordered" evidence="6">
    <location>
        <begin position="333"/>
        <end position="363"/>
    </location>
</feature>
<sequence>MSFKDTWVKLSHAIREIQNKNAPKISFEENHRYAYNMVLHKQGEQLYSGLKTIVAEYLDRLAEERIVPAFPRASGTAGTSALGSGAEAVERAVEGDRFLRAVKSVWDDHVGAMLKIKDILRYLDKGYTTQNGLPTTLEVGLVFFLSHIVRSTNHPIHTHLVATLLSQVQLERDGHTIQRSTVRDCVDFLLRLDNPERLGGRSVYATDIEPEFLRRSAEFYRLEAVQYLETGDAPAYLRNVERRFAEEADRTAHYLSSLTSVPLQALLVENLLTAHLQAIMRMPGTGLVAMLDADRVPDLRRMYTLFLRVPDNGGKDALRLALRESAEARGKAINDGAASSADAGMDVDEDKDKDPKGKGKAKAPSAMATALAQALRWVQDVLDLKDKFDIILDQAFGGDKQVQASINEAFQSFINANPRAPEFLSLFIDEHLKKGAKAKSDEEIEQALEKTIILFRFLSDKDKFERYYKNHLARRLLYGRSVSDDAERGMVAKLKVEMGFQFTQKLEGMFTDMRLSAESATTFRHYQNRHGAVPFELTVNVLTASYWPQPIVATSSCSFGGTLKGATEVYQKYYDSRHSGRRLTWQANLGTADVRVRFKARSHDLNVSTQALVVLLLFEDVPEDEVLSYNEIKSATDLADADLQRTLQSLACGKFRVLTKTPKGRDVGANDTFAFNDGFTSPLARIKIMQVASKVETPKEREETQEMVDEERKHQVEACIVRIMKDRKTMSHNDLISEVAHQLSSRFQPSMSLIKKRIEGLIDREYLERTNDIGVYRYLA</sequence>
<dbReference type="GO" id="GO:0031461">
    <property type="term" value="C:cullin-RING ubiquitin ligase complex"/>
    <property type="evidence" value="ECO:0007669"/>
    <property type="project" value="InterPro"/>
</dbReference>
<keyword evidence="9" id="KW-1185">Reference proteome</keyword>
<dbReference type="EMBL" id="RSCE01000021">
    <property type="protein sequence ID" value="RSH76760.1"/>
    <property type="molecule type" value="Genomic_DNA"/>
</dbReference>
<dbReference type="Proteomes" id="UP000279236">
    <property type="component" value="Unassembled WGS sequence"/>
</dbReference>
<dbReference type="GeneID" id="39589881"/>
<feature type="domain" description="Cullin family profile" evidence="7">
    <location>
        <begin position="419"/>
        <end position="651"/>
    </location>
</feature>
<dbReference type="FunFam" id="1.20.1310.10:FF:000036">
    <property type="entry name" value="SCF ubiquitin ligase subunit CulC, putative"/>
    <property type="match status" value="1"/>
</dbReference>